<evidence type="ECO:0000313" key="6">
    <source>
        <dbReference type="Proteomes" id="UP000299084"/>
    </source>
</evidence>
<dbReference type="AlphaFoldDB" id="A0A5N4C5U0"/>
<name>A0A5N4C5U0_CAMDR</name>
<evidence type="ECO:0000313" key="5">
    <source>
        <dbReference type="EMBL" id="KAB1254230.1"/>
    </source>
</evidence>
<dbReference type="CDD" id="cd03593">
    <property type="entry name" value="CLECT_NK_receptors_like"/>
    <property type="match status" value="1"/>
</dbReference>
<dbReference type="InterPro" id="IPR033992">
    <property type="entry name" value="NKR-like_CTLD"/>
</dbReference>
<dbReference type="PROSITE" id="PS50041">
    <property type="entry name" value="C_TYPE_LECTIN_2"/>
    <property type="match status" value="1"/>
</dbReference>
<dbReference type="InterPro" id="IPR016187">
    <property type="entry name" value="CTDL_fold"/>
</dbReference>
<organism evidence="5 6">
    <name type="scientific">Camelus dromedarius</name>
    <name type="common">Dromedary</name>
    <name type="synonym">Arabian camel</name>
    <dbReference type="NCBI Taxonomy" id="9838"/>
    <lineage>
        <taxon>Eukaryota</taxon>
        <taxon>Metazoa</taxon>
        <taxon>Chordata</taxon>
        <taxon>Craniata</taxon>
        <taxon>Vertebrata</taxon>
        <taxon>Euteleostomi</taxon>
        <taxon>Mammalia</taxon>
        <taxon>Eutheria</taxon>
        <taxon>Laurasiatheria</taxon>
        <taxon>Artiodactyla</taxon>
        <taxon>Tylopoda</taxon>
        <taxon>Camelidae</taxon>
        <taxon>Camelus</taxon>
    </lineage>
</organism>
<feature type="region of interest" description="Disordered" evidence="3">
    <location>
        <begin position="1"/>
        <end position="31"/>
    </location>
</feature>
<dbReference type="GO" id="GO:0006898">
    <property type="term" value="P:receptor-mediated endocytosis"/>
    <property type="evidence" value="ECO:0007669"/>
    <property type="project" value="InterPro"/>
</dbReference>
<evidence type="ECO:0000256" key="3">
    <source>
        <dbReference type="SAM" id="MobiDB-lite"/>
    </source>
</evidence>
<evidence type="ECO:0000259" key="4">
    <source>
        <dbReference type="PROSITE" id="PS50041"/>
    </source>
</evidence>
<evidence type="ECO:0000256" key="1">
    <source>
        <dbReference type="ARBA" id="ARBA00004167"/>
    </source>
</evidence>
<dbReference type="Pfam" id="PF00059">
    <property type="entry name" value="Lectin_C"/>
    <property type="match status" value="1"/>
</dbReference>
<dbReference type="Gene3D" id="3.10.100.10">
    <property type="entry name" value="Mannose-Binding Protein A, subunit A"/>
    <property type="match status" value="2"/>
</dbReference>
<evidence type="ECO:0000256" key="2">
    <source>
        <dbReference type="ARBA" id="ARBA00022734"/>
    </source>
</evidence>
<keyword evidence="6" id="KW-1185">Reference proteome</keyword>
<dbReference type="InterPro" id="IPR043315">
    <property type="entry name" value="CLEC9A"/>
</dbReference>
<feature type="domain" description="C-type lectin" evidence="4">
    <location>
        <begin position="199"/>
        <end position="296"/>
    </location>
</feature>
<dbReference type="GO" id="GO:0016020">
    <property type="term" value="C:membrane"/>
    <property type="evidence" value="ECO:0007669"/>
    <property type="project" value="UniProtKB-SubCell"/>
</dbReference>
<dbReference type="GO" id="GO:0030246">
    <property type="term" value="F:carbohydrate binding"/>
    <property type="evidence" value="ECO:0007669"/>
    <property type="project" value="UniProtKB-KW"/>
</dbReference>
<comment type="caution">
    <text evidence="5">The sequence shown here is derived from an EMBL/GenBank/DDBJ whole genome shotgun (WGS) entry which is preliminary data.</text>
</comment>
<gene>
    <name evidence="5" type="ORF">Cadr_000029290</name>
</gene>
<dbReference type="InterPro" id="IPR001304">
    <property type="entry name" value="C-type_lectin-like"/>
</dbReference>
<dbReference type="GO" id="GO:0009986">
    <property type="term" value="C:cell surface"/>
    <property type="evidence" value="ECO:0007669"/>
    <property type="project" value="TreeGrafter"/>
</dbReference>
<protein>
    <submittedName>
        <fullName evidence="5">C-type lectin domain family 9 member A</fullName>
    </submittedName>
</protein>
<accession>A0A5N4C5U0</accession>
<dbReference type="EMBL" id="JWIN03000034">
    <property type="protein sequence ID" value="KAB1254230.1"/>
    <property type="molecule type" value="Genomic_DNA"/>
</dbReference>
<dbReference type="SUPFAM" id="SSF56436">
    <property type="entry name" value="C-type lectin-like"/>
    <property type="match status" value="2"/>
</dbReference>
<dbReference type="PANTHER" id="PTHR47727">
    <property type="entry name" value="C-TYPE LECTIN DOMAIN FAMILY 9 MEMBER A"/>
    <property type="match status" value="1"/>
</dbReference>
<dbReference type="SMART" id="SM00034">
    <property type="entry name" value="CLECT"/>
    <property type="match status" value="1"/>
</dbReference>
<dbReference type="InterPro" id="IPR016186">
    <property type="entry name" value="C-type_lectin-like/link_sf"/>
</dbReference>
<comment type="subcellular location">
    <subcellularLocation>
        <location evidence="1">Membrane</location>
        <topology evidence="1">Single-pass membrane protein</topology>
    </subcellularLocation>
</comment>
<keyword evidence="2 5" id="KW-0430">Lectin</keyword>
<proteinExistence type="predicted"/>
<sequence>MQEDETYTSLQWDNPTPSPYQKHRSSTKNSGNQFHYEASAILQEEWLLLIPYFTRSSPSLTHIAHLLSQTPFHCLFSLSRSMVSGGGAFVYFLHRLISNLHFLGSQVGWDWVNKEAGMSKTLSTVHHLSFLVSNIIMFQVSTVSRKQQEELIQQDRALLNCTRWNRNHRLQMKCCQTLMQNSFRSAHKHGPCPDNWIQNGESCYHVFENWKVWLASQEACLEECSNLLHIDTKEEMVNTDFITGSLRKTKSNYDYWVGLSQDGPSQPWLWQDGSPPAPDLYEASAILQEEWLLLIPYFTLSSPSLTHIAHLLSQTPFHCLFSLSRSMVSGGGAFVYFLHRLISNLHFLGSQVGWDWVNKEAGMSKTLSTVHHLSFLVSNIIMFQVSTVSRKQQEELIQQDRALLNCTRWNRNHRLQMKCCQTLMQNSFRSAHKHGPCPDNWIQNGESCYHVFENWKVWLASQEACLEECSNLLHIDTKEEMVNTVLWFHIILKIPYYTLKKGLILIK</sequence>
<reference evidence="5 6" key="1">
    <citation type="journal article" date="2019" name="Mol. Ecol. Resour.">
        <title>Improving Illumina assemblies with Hi-C and long reads: an example with the North African dromedary.</title>
        <authorList>
            <person name="Elbers J.P."/>
            <person name="Rogers M.F."/>
            <person name="Perelman P.L."/>
            <person name="Proskuryakova A.A."/>
            <person name="Serdyukova N.A."/>
            <person name="Johnson W.E."/>
            <person name="Horin P."/>
            <person name="Corander J."/>
            <person name="Murphy D."/>
            <person name="Burger P.A."/>
        </authorList>
    </citation>
    <scope>NUCLEOTIDE SEQUENCE [LARGE SCALE GENOMIC DNA]</scope>
    <source>
        <strain evidence="5">Drom800</strain>
        <tissue evidence="5">Blood</tissue>
    </source>
</reference>
<dbReference type="PANTHER" id="PTHR47727:SF1">
    <property type="entry name" value="C-TYPE LECTIN DOMAIN FAMILY 9 MEMBER A"/>
    <property type="match status" value="1"/>
</dbReference>
<dbReference type="Proteomes" id="UP000299084">
    <property type="component" value="Unassembled WGS sequence"/>
</dbReference>